<comment type="caution">
    <text evidence="1">The sequence shown here is derived from an EMBL/GenBank/DDBJ whole genome shotgun (WGS) entry which is preliminary data.</text>
</comment>
<evidence type="ECO:0008006" key="3">
    <source>
        <dbReference type="Google" id="ProtNLM"/>
    </source>
</evidence>
<dbReference type="PROSITE" id="PS51257">
    <property type="entry name" value="PROKAR_LIPOPROTEIN"/>
    <property type="match status" value="1"/>
</dbReference>
<organism evidence="1 2">
    <name type="scientific">Ulvibacter antarcticus</name>
    <dbReference type="NCBI Taxonomy" id="442714"/>
    <lineage>
        <taxon>Bacteria</taxon>
        <taxon>Pseudomonadati</taxon>
        <taxon>Bacteroidota</taxon>
        <taxon>Flavobacteriia</taxon>
        <taxon>Flavobacteriales</taxon>
        <taxon>Flavobacteriaceae</taxon>
        <taxon>Ulvibacter</taxon>
    </lineage>
</organism>
<keyword evidence="2" id="KW-1185">Reference proteome</keyword>
<dbReference type="RefSeq" id="WP_121908871.1">
    <property type="nucleotide sequence ID" value="NZ_REFC01000017.1"/>
</dbReference>
<reference evidence="1 2" key="1">
    <citation type="submission" date="2018-10" db="EMBL/GenBank/DDBJ databases">
        <title>Genomic Encyclopedia of Archaeal and Bacterial Type Strains, Phase II (KMG-II): from individual species to whole genera.</title>
        <authorList>
            <person name="Goeker M."/>
        </authorList>
    </citation>
    <scope>NUCLEOTIDE SEQUENCE [LARGE SCALE GENOMIC DNA]</scope>
    <source>
        <strain evidence="1 2">DSM 23424</strain>
    </source>
</reference>
<dbReference type="Proteomes" id="UP000271339">
    <property type="component" value="Unassembled WGS sequence"/>
</dbReference>
<gene>
    <name evidence="1" type="ORF">BXY75_3355</name>
</gene>
<dbReference type="AlphaFoldDB" id="A0A3L9YQ88"/>
<protein>
    <recommendedName>
        <fullName evidence="3">Lipoprotein</fullName>
    </recommendedName>
</protein>
<dbReference type="EMBL" id="REFC01000017">
    <property type="protein sequence ID" value="RMA56652.1"/>
    <property type="molecule type" value="Genomic_DNA"/>
</dbReference>
<evidence type="ECO:0000313" key="2">
    <source>
        <dbReference type="Proteomes" id="UP000271339"/>
    </source>
</evidence>
<sequence length="145" mass="16940">MKNFLFFLVCITALILLSCDKKVDKRKEQNKLYYSVISDMRVTMEQLGNYQYNPSGNDSIWEVTDLTYSVNLIEKVFSELLPLEKKWDSLMFLAKKYDTVPLPSDGILNSSLRISERKVNIMKWKLSVSKLVDRGIYDRNGKKLK</sequence>
<name>A0A3L9YQ88_9FLAO</name>
<proteinExistence type="predicted"/>
<evidence type="ECO:0000313" key="1">
    <source>
        <dbReference type="EMBL" id="RMA56652.1"/>
    </source>
</evidence>
<accession>A0A3L9YQ88</accession>